<dbReference type="SUPFAM" id="SSF56112">
    <property type="entry name" value="Protein kinase-like (PK-like)"/>
    <property type="match status" value="2"/>
</dbReference>
<dbReference type="Pfam" id="PF00069">
    <property type="entry name" value="Pkinase"/>
    <property type="match status" value="1"/>
</dbReference>
<feature type="domain" description="Protein kinase" evidence="1">
    <location>
        <begin position="1"/>
        <end position="378"/>
    </location>
</feature>
<keyword evidence="3" id="KW-1185">Reference proteome</keyword>
<dbReference type="Proteomes" id="UP001141327">
    <property type="component" value="Unassembled WGS sequence"/>
</dbReference>
<dbReference type="PROSITE" id="PS50011">
    <property type="entry name" value="PROTEIN_KINASE_DOM"/>
    <property type="match status" value="1"/>
</dbReference>
<reference evidence="2" key="1">
    <citation type="journal article" date="2022" name="bioRxiv">
        <title>Genomics of Preaxostyla Flagellates Illuminates Evolutionary Transitions and the Path Towards Mitochondrial Loss.</title>
        <authorList>
            <person name="Novak L.V.F."/>
            <person name="Treitli S.C."/>
            <person name="Pyrih J."/>
            <person name="Halakuc P."/>
            <person name="Pipaliya S.V."/>
            <person name="Vacek V."/>
            <person name="Brzon O."/>
            <person name="Soukal P."/>
            <person name="Eme L."/>
            <person name="Dacks J.B."/>
            <person name="Karnkowska A."/>
            <person name="Elias M."/>
            <person name="Hampl V."/>
        </authorList>
    </citation>
    <scope>NUCLEOTIDE SEQUENCE</scope>
    <source>
        <strain evidence="2">RCP-MX</strain>
    </source>
</reference>
<gene>
    <name evidence="2" type="ORF">PAPYR_6731</name>
</gene>
<sequence length="378" mass="42641">MTHRHRKQFPEPGLPWDIACIFKLKLANEDFTDEDFVRATEYGEALLLNSVRPAAYVAMTNGATIQFFRVTLSDSRTYAYLASDPLPISAPIAKSLLYFMLTSDPLPELAPLFLDEATILIRGLSLPNPFFTPLWFFLFQVKLRDSYLHNEKQALDALATVAPHVPVVLAASSSTLILTPLGKPIKLIDGLLFPQELGTGFVTVLQRIHALGWCHRDLRPSNLLQTEDGQPLLIDFGFARESGSEVLMEGDPLYAADRLLRLRLEEDAETDHYRGAAYWRETGTYHATPQDDCEALVKVIYPMPSVTRLYLQCFHRGDTAEYLRYWRQMANDLVPFKEALAAARKDPIDYDALRRACDSLLERVRVPPSTLDPGITPS</sequence>
<name>A0ABQ8UH36_9EUKA</name>
<accession>A0ABQ8UH36</accession>
<organism evidence="2 3">
    <name type="scientific">Paratrimastix pyriformis</name>
    <dbReference type="NCBI Taxonomy" id="342808"/>
    <lineage>
        <taxon>Eukaryota</taxon>
        <taxon>Metamonada</taxon>
        <taxon>Preaxostyla</taxon>
        <taxon>Paratrimastigidae</taxon>
        <taxon>Paratrimastix</taxon>
    </lineage>
</organism>
<protein>
    <recommendedName>
        <fullName evidence="1">Protein kinase domain-containing protein</fullName>
    </recommendedName>
</protein>
<proteinExistence type="predicted"/>
<evidence type="ECO:0000313" key="3">
    <source>
        <dbReference type="Proteomes" id="UP001141327"/>
    </source>
</evidence>
<dbReference type="EMBL" id="JAPMOS010000041">
    <property type="protein sequence ID" value="KAJ4457702.1"/>
    <property type="molecule type" value="Genomic_DNA"/>
</dbReference>
<dbReference type="InterPro" id="IPR000719">
    <property type="entry name" value="Prot_kinase_dom"/>
</dbReference>
<comment type="caution">
    <text evidence="2">The sequence shown here is derived from an EMBL/GenBank/DDBJ whole genome shotgun (WGS) entry which is preliminary data.</text>
</comment>
<evidence type="ECO:0000259" key="1">
    <source>
        <dbReference type="PROSITE" id="PS50011"/>
    </source>
</evidence>
<evidence type="ECO:0000313" key="2">
    <source>
        <dbReference type="EMBL" id="KAJ4457702.1"/>
    </source>
</evidence>
<dbReference type="InterPro" id="IPR011009">
    <property type="entry name" value="Kinase-like_dom_sf"/>
</dbReference>
<dbReference type="Gene3D" id="1.10.510.10">
    <property type="entry name" value="Transferase(Phosphotransferase) domain 1"/>
    <property type="match status" value="1"/>
</dbReference>